<dbReference type="HOGENOM" id="CLU_2028992_0_0_1"/>
<keyword evidence="2" id="KW-1185">Reference proteome</keyword>
<dbReference type="InParanoid" id="E9G7Q3"/>
<evidence type="ECO:0000313" key="2">
    <source>
        <dbReference type="Proteomes" id="UP000000305"/>
    </source>
</evidence>
<sequence length="122" mass="13665">METCLKFDDVPSTTNSLKIKQYQETTNGKSCILWQPAVATIYTPHACRINELLAAMANNLPECHRIKPNGKNLIVQKCAYLTITVSAKQTKCGYEPADNNYTIGRDHSILFKNVFGRVTSQI</sequence>
<dbReference type="Proteomes" id="UP000000305">
    <property type="component" value="Unassembled WGS sequence"/>
</dbReference>
<dbReference type="KEGG" id="dpx:DAPPUDRAFT_314850"/>
<gene>
    <name evidence="1" type="ORF">DAPPUDRAFT_314850</name>
</gene>
<dbReference type="AlphaFoldDB" id="E9G7Q3"/>
<accession>E9G7Q3</accession>
<organism evidence="1 2">
    <name type="scientific">Daphnia pulex</name>
    <name type="common">Water flea</name>
    <dbReference type="NCBI Taxonomy" id="6669"/>
    <lineage>
        <taxon>Eukaryota</taxon>
        <taxon>Metazoa</taxon>
        <taxon>Ecdysozoa</taxon>
        <taxon>Arthropoda</taxon>
        <taxon>Crustacea</taxon>
        <taxon>Branchiopoda</taxon>
        <taxon>Diplostraca</taxon>
        <taxon>Cladocera</taxon>
        <taxon>Anomopoda</taxon>
        <taxon>Daphniidae</taxon>
        <taxon>Daphnia</taxon>
    </lineage>
</organism>
<evidence type="ECO:0000313" key="1">
    <source>
        <dbReference type="EMBL" id="EFX84518.1"/>
    </source>
</evidence>
<reference evidence="1 2" key="1">
    <citation type="journal article" date="2011" name="Science">
        <title>The ecoresponsive genome of Daphnia pulex.</title>
        <authorList>
            <person name="Colbourne J.K."/>
            <person name="Pfrender M.E."/>
            <person name="Gilbert D."/>
            <person name="Thomas W.K."/>
            <person name="Tucker A."/>
            <person name="Oakley T.H."/>
            <person name="Tokishita S."/>
            <person name="Aerts A."/>
            <person name="Arnold G.J."/>
            <person name="Basu M.K."/>
            <person name="Bauer D.J."/>
            <person name="Caceres C.E."/>
            <person name="Carmel L."/>
            <person name="Casola C."/>
            <person name="Choi J.H."/>
            <person name="Detter J.C."/>
            <person name="Dong Q."/>
            <person name="Dusheyko S."/>
            <person name="Eads B.D."/>
            <person name="Frohlich T."/>
            <person name="Geiler-Samerotte K.A."/>
            <person name="Gerlach D."/>
            <person name="Hatcher P."/>
            <person name="Jogdeo S."/>
            <person name="Krijgsveld J."/>
            <person name="Kriventseva E.V."/>
            <person name="Kultz D."/>
            <person name="Laforsch C."/>
            <person name="Lindquist E."/>
            <person name="Lopez J."/>
            <person name="Manak J.R."/>
            <person name="Muller J."/>
            <person name="Pangilinan J."/>
            <person name="Patwardhan R.P."/>
            <person name="Pitluck S."/>
            <person name="Pritham E.J."/>
            <person name="Rechtsteiner A."/>
            <person name="Rho M."/>
            <person name="Rogozin I.B."/>
            <person name="Sakarya O."/>
            <person name="Salamov A."/>
            <person name="Schaack S."/>
            <person name="Shapiro H."/>
            <person name="Shiga Y."/>
            <person name="Skalitzky C."/>
            <person name="Smith Z."/>
            <person name="Souvorov A."/>
            <person name="Sung W."/>
            <person name="Tang Z."/>
            <person name="Tsuchiya D."/>
            <person name="Tu H."/>
            <person name="Vos H."/>
            <person name="Wang M."/>
            <person name="Wolf Y.I."/>
            <person name="Yamagata H."/>
            <person name="Yamada T."/>
            <person name="Ye Y."/>
            <person name="Shaw J.R."/>
            <person name="Andrews J."/>
            <person name="Crease T.J."/>
            <person name="Tang H."/>
            <person name="Lucas S.M."/>
            <person name="Robertson H.M."/>
            <person name="Bork P."/>
            <person name="Koonin E.V."/>
            <person name="Zdobnov E.M."/>
            <person name="Grigoriev I.V."/>
            <person name="Lynch M."/>
            <person name="Boore J.L."/>
        </authorList>
    </citation>
    <scope>NUCLEOTIDE SEQUENCE [LARGE SCALE GENOMIC DNA]</scope>
</reference>
<proteinExistence type="predicted"/>
<protein>
    <submittedName>
        <fullName evidence="1">Uncharacterized protein</fullName>
    </submittedName>
</protein>
<name>E9G7Q3_DAPPU</name>
<dbReference type="EMBL" id="GL732534">
    <property type="protein sequence ID" value="EFX84518.1"/>
    <property type="molecule type" value="Genomic_DNA"/>
</dbReference>